<accession>A0A2C5YZD6</accession>
<evidence type="ECO:0000256" key="1">
    <source>
        <dbReference type="SAM" id="MobiDB-lite"/>
    </source>
</evidence>
<dbReference type="InterPro" id="IPR019236">
    <property type="entry name" value="APP1_cat"/>
</dbReference>
<feature type="compositionally biased region" description="Basic and acidic residues" evidence="1">
    <location>
        <begin position="724"/>
        <end position="746"/>
    </location>
</feature>
<evidence type="ECO:0000259" key="2">
    <source>
        <dbReference type="Pfam" id="PF09949"/>
    </source>
</evidence>
<dbReference type="GO" id="GO:0008195">
    <property type="term" value="F:phosphatidate phosphatase activity"/>
    <property type="evidence" value="ECO:0007669"/>
    <property type="project" value="InterPro"/>
</dbReference>
<feature type="region of interest" description="Disordered" evidence="1">
    <location>
        <begin position="713"/>
        <end position="868"/>
    </location>
</feature>
<evidence type="ECO:0000313" key="4">
    <source>
        <dbReference type="Proteomes" id="UP000224854"/>
    </source>
</evidence>
<evidence type="ECO:0000313" key="3">
    <source>
        <dbReference type="EMBL" id="PHH83468.1"/>
    </source>
</evidence>
<dbReference type="PANTHER" id="PTHR28208">
    <property type="entry name" value="PHOSPHATIDATE PHOSPHATASE APP1"/>
    <property type="match status" value="1"/>
</dbReference>
<feature type="compositionally biased region" description="Polar residues" evidence="1">
    <location>
        <begin position="815"/>
        <end position="834"/>
    </location>
</feature>
<dbReference type="OrthoDB" id="2117591at2759"/>
<dbReference type="InterPro" id="IPR052935">
    <property type="entry name" value="Mg2+_PAP"/>
</dbReference>
<dbReference type="PIRSF" id="PIRSF037464">
    <property type="entry name" value="UCP037464_APP1"/>
    <property type="match status" value="1"/>
</dbReference>
<proteinExistence type="predicted"/>
<reference evidence="3 4" key="1">
    <citation type="submission" date="2017-06" db="EMBL/GenBank/DDBJ databases">
        <title>Ant-infecting Ophiocordyceps genomes reveal a high diversity of potential behavioral manipulation genes and a possible major role for enterotoxins.</title>
        <authorList>
            <person name="De Bekker C."/>
            <person name="Evans H.C."/>
            <person name="Brachmann A."/>
            <person name="Hughes D.P."/>
        </authorList>
    </citation>
    <scope>NUCLEOTIDE SEQUENCE [LARGE SCALE GENOMIC DNA]</scope>
    <source>
        <strain evidence="3 4">1348a</strain>
    </source>
</reference>
<comment type="caution">
    <text evidence="3">The sequence shown here is derived from an EMBL/GenBank/DDBJ whole genome shotgun (WGS) entry which is preliminary data.</text>
</comment>
<dbReference type="Proteomes" id="UP000224854">
    <property type="component" value="Unassembled WGS sequence"/>
</dbReference>
<feature type="compositionally biased region" description="Basic and acidic residues" evidence="1">
    <location>
        <begin position="302"/>
        <end position="312"/>
    </location>
</feature>
<dbReference type="AlphaFoldDB" id="A0A2C5YZD6"/>
<dbReference type="InterPro" id="IPR017210">
    <property type="entry name" value="APP1"/>
</dbReference>
<feature type="compositionally biased region" description="Basic residues" evidence="1">
    <location>
        <begin position="785"/>
        <end position="794"/>
    </location>
</feature>
<dbReference type="PANTHER" id="PTHR28208:SF3">
    <property type="entry name" value="PHOSPHATIDATE PHOSPHATASE APP1"/>
    <property type="match status" value="1"/>
</dbReference>
<organism evidence="3 4">
    <name type="scientific">Ophiocordyceps australis</name>
    <dbReference type="NCBI Taxonomy" id="1399860"/>
    <lineage>
        <taxon>Eukaryota</taxon>
        <taxon>Fungi</taxon>
        <taxon>Dikarya</taxon>
        <taxon>Ascomycota</taxon>
        <taxon>Pezizomycotina</taxon>
        <taxon>Sordariomycetes</taxon>
        <taxon>Hypocreomycetidae</taxon>
        <taxon>Hypocreales</taxon>
        <taxon>Ophiocordycipitaceae</taxon>
        <taxon>Ophiocordyceps</taxon>
    </lineage>
</organism>
<dbReference type="EMBL" id="NJEU01000011">
    <property type="protein sequence ID" value="PHH83468.1"/>
    <property type="molecule type" value="Genomic_DNA"/>
</dbReference>
<protein>
    <recommendedName>
        <fullName evidence="2">Phosphatidate phosphatase APP1 catalytic domain-containing protein</fullName>
    </recommendedName>
</protein>
<feature type="region of interest" description="Disordered" evidence="1">
    <location>
        <begin position="302"/>
        <end position="360"/>
    </location>
</feature>
<sequence length="919" mass="102462">MWPWGHGRHRDKLARFFFKTLLPRAVHDRYRERLIRFHLNTLPRIKHGIQSRIYRFILERQGKRKGVRGTRLVDLVARYRRHELPAASRNKSLASPRKDKSMSTSGYLAEPEANATREYGRRRRLAAMAGSLYRSGQQAVTEIRESYAQVRAKGPSDSASGHGMVHIPGAFPDVAIAWHNEEQMILFPSYAKRHVKAKIEDEQPLKNGVRDEEYWHREWEKAEDEKAIVDVNVHGWVYSSPTLPLSRRNRMLIGLARQLSGIAVPRWDSVAAGASNGQMQSNHQINEAVTDQQRIAREAARIEEKGQEEKRVAYRGGYSEQPTNGGASRVDSLARDHGQPAHAVSAPSSPVLAPKTSQSSTDLSEAELAAANSNLIARIAPFMTSPLIGQPMTVFFYNDRQSQSRTVETNDAGHFVMQAALDFVPTHMRVLANEQLSASQQVSMVEPSGVSLISDVDDTVKHSNISAGAREIFRNTFVRELDDLMVEGVREWYGLLQKLGVGFHYCSNSPWQLFPVLSTFFSTCGLPPGSLHLKQYSGMLQGIFEPVAERKRSTLDRLMRDFPERKFLLVGDSGEADLEVYTELALANPGRVLAIFIRDVTTPEKVGYFDSSFELSQRRMAAMTVDDEWSPKKTLHNKTSVSSLVIEHKQSSSEPLMGPLIDLAEESDKTKLDDAAALEQLKKTAGIKTSDASAPITRKVPPLRPVKPAALRSLQEPLKGTQDLSEKATRNAVGEKRPPLPERRSNMEMLAPVPTRPVEAGFHGPFQAENAPRKGMDPPPPPPPPRRRMARKPSPRPLDRERGDNNGVDVEPTWKTLTKSASRSSLRGRNTSPARSEAGAGRKYSRSGTCTPPRGPSSPALTPQGGNKKLEVWRRRLLRAQEQLDGQGVALYTWRRGQDVVEEAAAIVQDELQAQGQGN</sequence>
<feature type="domain" description="Phosphatidate phosphatase APP1 catalytic" evidence="2">
    <location>
        <begin position="450"/>
        <end position="599"/>
    </location>
</feature>
<gene>
    <name evidence="3" type="ORF">CDD82_427</name>
</gene>
<dbReference type="GO" id="GO:0030479">
    <property type="term" value="C:actin cortical patch"/>
    <property type="evidence" value="ECO:0007669"/>
    <property type="project" value="TreeGrafter"/>
</dbReference>
<feature type="region of interest" description="Disordered" evidence="1">
    <location>
        <begin position="87"/>
        <end position="113"/>
    </location>
</feature>
<keyword evidence="4" id="KW-1185">Reference proteome</keyword>
<name>A0A2C5YZD6_9HYPO</name>
<dbReference type="Pfam" id="PF09949">
    <property type="entry name" value="APP1_cat"/>
    <property type="match status" value="1"/>
</dbReference>